<dbReference type="Proteomes" id="UP000245539">
    <property type="component" value="Unassembled WGS sequence"/>
</dbReference>
<gene>
    <name evidence="2" type="ORF">DKW60_03400</name>
</gene>
<organism evidence="2 3">
    <name type="scientific">Leucothrix pacifica</name>
    <dbReference type="NCBI Taxonomy" id="1247513"/>
    <lineage>
        <taxon>Bacteria</taxon>
        <taxon>Pseudomonadati</taxon>
        <taxon>Pseudomonadota</taxon>
        <taxon>Gammaproteobacteria</taxon>
        <taxon>Thiotrichales</taxon>
        <taxon>Thiotrichaceae</taxon>
        <taxon>Leucothrix</taxon>
    </lineage>
</organism>
<comment type="caution">
    <text evidence="2">The sequence shown here is derived from an EMBL/GenBank/DDBJ whole genome shotgun (WGS) entry which is preliminary data.</text>
</comment>
<protein>
    <submittedName>
        <fullName evidence="2">Uncharacterized protein</fullName>
    </submittedName>
</protein>
<feature type="signal peptide" evidence="1">
    <location>
        <begin position="1"/>
        <end position="21"/>
    </location>
</feature>
<dbReference type="RefSeq" id="WP_109836251.1">
    <property type="nucleotide sequence ID" value="NZ_QGKM01000005.1"/>
</dbReference>
<dbReference type="OrthoDB" id="9945228at2"/>
<proteinExistence type="predicted"/>
<evidence type="ECO:0000256" key="1">
    <source>
        <dbReference type="SAM" id="SignalP"/>
    </source>
</evidence>
<name>A0A317CNV7_9GAMM</name>
<keyword evidence="1" id="KW-0732">Signal</keyword>
<feature type="chain" id="PRO_5016266827" evidence="1">
    <location>
        <begin position="22"/>
        <end position="83"/>
    </location>
</feature>
<dbReference type="EMBL" id="QGKM01000005">
    <property type="protein sequence ID" value="PWR00197.1"/>
    <property type="molecule type" value="Genomic_DNA"/>
</dbReference>
<evidence type="ECO:0000313" key="3">
    <source>
        <dbReference type="Proteomes" id="UP000245539"/>
    </source>
</evidence>
<evidence type="ECO:0000313" key="2">
    <source>
        <dbReference type="EMBL" id="PWR00197.1"/>
    </source>
</evidence>
<dbReference type="AlphaFoldDB" id="A0A317CNV7"/>
<sequence>MKQLRPLLFAALVTVSTSTYAKSDFYYSQGLDIDFALAEDNETMKTTLERLINRLYKFINPSEEDGVFINFDYYTDMGRDVDE</sequence>
<reference evidence="2 3" key="1">
    <citation type="submission" date="2018-05" db="EMBL/GenBank/DDBJ databases">
        <title>Leucothrix arctica sp. nov., isolated from Arctic seawater.</title>
        <authorList>
            <person name="Choi A."/>
            <person name="Baek K."/>
        </authorList>
    </citation>
    <scope>NUCLEOTIDE SEQUENCE [LARGE SCALE GENOMIC DNA]</scope>
    <source>
        <strain evidence="2 3">JCM 18388</strain>
    </source>
</reference>
<accession>A0A317CNV7</accession>
<keyword evidence="3" id="KW-1185">Reference proteome</keyword>